<comment type="caution">
    <text evidence="1">The sequence shown here is derived from an EMBL/GenBank/DDBJ whole genome shotgun (WGS) entry which is preliminary data.</text>
</comment>
<evidence type="ECO:0000313" key="1">
    <source>
        <dbReference type="EMBL" id="KZM68851.1"/>
    </source>
</evidence>
<dbReference type="Pfam" id="PF07275">
    <property type="entry name" value="ArdA"/>
    <property type="match status" value="1"/>
</dbReference>
<keyword evidence="2" id="KW-1185">Reference proteome</keyword>
<gene>
    <name evidence="1" type="ORF">AWN90_13765</name>
</gene>
<dbReference type="AlphaFoldDB" id="A0A164HVB6"/>
<dbReference type="RefSeq" id="WP_067580810.1">
    <property type="nucleotide sequence ID" value="NZ_JABMCZ010000002.1"/>
</dbReference>
<organism evidence="1 2">
    <name type="scientific">Nocardia terpenica</name>
    <dbReference type="NCBI Taxonomy" id="455432"/>
    <lineage>
        <taxon>Bacteria</taxon>
        <taxon>Bacillati</taxon>
        <taxon>Actinomycetota</taxon>
        <taxon>Actinomycetes</taxon>
        <taxon>Mycobacteriales</taxon>
        <taxon>Nocardiaceae</taxon>
        <taxon>Nocardia</taxon>
    </lineage>
</organism>
<sequence length="181" mass="20326">MTASIYVASLTDYNAGRLHGEWLDVLDFIDGADLLAAVDRMLRKSPTARREGAVAEEWAIHDYDGFGGFEVSAWARFDDVFDLAKTLDELEKLDEAEAFTVFIQEIRGLDEFDGLTDAVAGFRDAYVGAMSPADYAYDVMEDALSQVDDTIRMYFDFEAYGRDLVTGGDMTYAEGFLFWNH</sequence>
<dbReference type="Proteomes" id="UP000076512">
    <property type="component" value="Unassembled WGS sequence"/>
</dbReference>
<protein>
    <recommendedName>
        <fullName evidence="3">Antirestriction protein ArdA</fullName>
    </recommendedName>
</protein>
<name>A0A164HVB6_9NOCA</name>
<dbReference type="EMBL" id="LWGR01000021">
    <property type="protein sequence ID" value="KZM68851.1"/>
    <property type="molecule type" value="Genomic_DNA"/>
</dbReference>
<dbReference type="Gene3D" id="1.10.10.1190">
    <property type="entry name" value="Antirestriction protein ArdA, domain 3"/>
    <property type="match status" value="1"/>
</dbReference>
<evidence type="ECO:0000313" key="2">
    <source>
        <dbReference type="Proteomes" id="UP000076512"/>
    </source>
</evidence>
<dbReference type="InterPro" id="IPR009899">
    <property type="entry name" value="ArdA"/>
</dbReference>
<dbReference type="InterPro" id="IPR041893">
    <property type="entry name" value="ArdA_dom3"/>
</dbReference>
<dbReference type="InterPro" id="IPR041895">
    <property type="entry name" value="ArdA_dom1"/>
</dbReference>
<dbReference type="OrthoDB" id="944647at2"/>
<dbReference type="Gene3D" id="3.10.20.480">
    <property type="entry name" value="Antirestriction protein ArdA, domain 1"/>
    <property type="match status" value="1"/>
</dbReference>
<reference evidence="1 2" key="1">
    <citation type="submission" date="2016-04" db="EMBL/GenBank/DDBJ databases">
        <authorList>
            <person name="Evans L.H."/>
            <person name="Alamgir A."/>
            <person name="Owens N."/>
            <person name="Weber N.D."/>
            <person name="Virtaneva K."/>
            <person name="Barbian K."/>
            <person name="Babar A."/>
            <person name="Rosenke K."/>
        </authorList>
    </citation>
    <scope>NUCLEOTIDE SEQUENCE [LARGE SCALE GENOMIC DNA]</scope>
    <source>
        <strain evidence="1 2">IFM 0406</strain>
    </source>
</reference>
<accession>A0A164HVB6</accession>
<proteinExistence type="predicted"/>
<dbReference type="STRING" id="455432.AWN90_13765"/>
<evidence type="ECO:0008006" key="3">
    <source>
        <dbReference type="Google" id="ProtNLM"/>
    </source>
</evidence>